<dbReference type="EMBL" id="DF973286">
    <property type="protein sequence ID" value="GAU24203.1"/>
    <property type="molecule type" value="Genomic_DNA"/>
</dbReference>
<dbReference type="CDD" id="cd06222">
    <property type="entry name" value="RNase_H_like"/>
    <property type="match status" value="1"/>
</dbReference>
<dbReference type="Gene3D" id="3.30.420.10">
    <property type="entry name" value="Ribonuclease H-like superfamily/Ribonuclease H"/>
    <property type="match status" value="1"/>
</dbReference>
<feature type="domain" description="RNase H type-1" evidence="1">
    <location>
        <begin position="93"/>
        <end position="202"/>
    </location>
</feature>
<dbReference type="AlphaFoldDB" id="A0A2Z6M2B6"/>
<dbReference type="Proteomes" id="UP000242715">
    <property type="component" value="Unassembled WGS sequence"/>
</dbReference>
<dbReference type="PROSITE" id="PS51257">
    <property type="entry name" value="PROKAR_LIPOPROTEIN"/>
    <property type="match status" value="1"/>
</dbReference>
<dbReference type="Pfam" id="PF13456">
    <property type="entry name" value="RVT_3"/>
    <property type="match status" value="1"/>
</dbReference>
<dbReference type="InterPro" id="IPR052929">
    <property type="entry name" value="RNase_H-like_EbsB-rel"/>
</dbReference>
<evidence type="ECO:0000313" key="2">
    <source>
        <dbReference type="EMBL" id="GAU24203.1"/>
    </source>
</evidence>
<dbReference type="InterPro" id="IPR036397">
    <property type="entry name" value="RNaseH_sf"/>
</dbReference>
<sequence length="213" mass="24648">MKQPPSPIDTLSSVMVSAACQQGNAADKVFALCRNENYATIGRVAMLFWSIWHNQNDKIWNDNVRNPSQVGRAAFDHWKRSEKPRVEWLKCNIDATFFVDLRRTTMGACFRNSSSEFTAGFTRWQHIVLLQAMNEAKLRGFERVQFESDSQVLVEAIRTKKRDNSEFLSIINDIILVMLSCPNFEVKFIRRQVNSVAHTLVRVANSWTSFHRF</sequence>
<reference evidence="3" key="1">
    <citation type="journal article" date="2017" name="Front. Plant Sci.">
        <title>Climate Clever Clovers: New Paradigm to Reduce the Environmental Footprint of Ruminants by Breeding Low Methanogenic Forages Utilizing Haplotype Variation.</title>
        <authorList>
            <person name="Kaur P."/>
            <person name="Appels R."/>
            <person name="Bayer P.E."/>
            <person name="Keeble-Gagnere G."/>
            <person name="Wang J."/>
            <person name="Hirakawa H."/>
            <person name="Shirasawa K."/>
            <person name="Vercoe P."/>
            <person name="Stefanova K."/>
            <person name="Durmic Z."/>
            <person name="Nichols P."/>
            <person name="Revell C."/>
            <person name="Isobe S.N."/>
            <person name="Edwards D."/>
            <person name="Erskine W."/>
        </authorList>
    </citation>
    <scope>NUCLEOTIDE SEQUENCE [LARGE SCALE GENOMIC DNA]</scope>
    <source>
        <strain evidence="3">cv. Daliak</strain>
    </source>
</reference>
<dbReference type="InterPro" id="IPR044730">
    <property type="entry name" value="RNase_H-like_dom_plant"/>
</dbReference>
<dbReference type="OrthoDB" id="852312at2759"/>
<protein>
    <recommendedName>
        <fullName evidence="1">RNase H type-1 domain-containing protein</fullName>
    </recommendedName>
</protein>
<dbReference type="PANTHER" id="PTHR47074">
    <property type="entry name" value="BNAC02G40300D PROTEIN"/>
    <property type="match status" value="1"/>
</dbReference>
<dbReference type="GO" id="GO:0004523">
    <property type="term" value="F:RNA-DNA hybrid ribonuclease activity"/>
    <property type="evidence" value="ECO:0007669"/>
    <property type="project" value="InterPro"/>
</dbReference>
<dbReference type="GO" id="GO:0003676">
    <property type="term" value="F:nucleic acid binding"/>
    <property type="evidence" value="ECO:0007669"/>
    <property type="project" value="InterPro"/>
</dbReference>
<dbReference type="InterPro" id="IPR002156">
    <property type="entry name" value="RNaseH_domain"/>
</dbReference>
<keyword evidence="3" id="KW-1185">Reference proteome</keyword>
<gene>
    <name evidence="2" type="ORF">TSUD_23400</name>
</gene>
<dbReference type="PANTHER" id="PTHR47074:SF48">
    <property type="entry name" value="POLYNUCLEOTIDYL TRANSFERASE, RIBONUCLEASE H-LIKE SUPERFAMILY PROTEIN"/>
    <property type="match status" value="1"/>
</dbReference>
<evidence type="ECO:0000259" key="1">
    <source>
        <dbReference type="Pfam" id="PF13456"/>
    </source>
</evidence>
<evidence type="ECO:0000313" key="3">
    <source>
        <dbReference type="Proteomes" id="UP000242715"/>
    </source>
</evidence>
<name>A0A2Z6M2B6_TRISU</name>
<organism evidence="2 3">
    <name type="scientific">Trifolium subterraneum</name>
    <name type="common">Subterranean clover</name>
    <dbReference type="NCBI Taxonomy" id="3900"/>
    <lineage>
        <taxon>Eukaryota</taxon>
        <taxon>Viridiplantae</taxon>
        <taxon>Streptophyta</taxon>
        <taxon>Embryophyta</taxon>
        <taxon>Tracheophyta</taxon>
        <taxon>Spermatophyta</taxon>
        <taxon>Magnoliopsida</taxon>
        <taxon>eudicotyledons</taxon>
        <taxon>Gunneridae</taxon>
        <taxon>Pentapetalae</taxon>
        <taxon>rosids</taxon>
        <taxon>fabids</taxon>
        <taxon>Fabales</taxon>
        <taxon>Fabaceae</taxon>
        <taxon>Papilionoideae</taxon>
        <taxon>50 kb inversion clade</taxon>
        <taxon>NPAAA clade</taxon>
        <taxon>Hologalegina</taxon>
        <taxon>IRL clade</taxon>
        <taxon>Trifolieae</taxon>
        <taxon>Trifolium</taxon>
    </lineage>
</organism>
<proteinExistence type="predicted"/>
<accession>A0A2Z6M2B6</accession>